<dbReference type="InterPro" id="IPR058245">
    <property type="entry name" value="NreC/VraR/RcsB-like_REC"/>
</dbReference>
<dbReference type="PROSITE" id="PS50110">
    <property type="entry name" value="RESPONSE_REGULATORY"/>
    <property type="match status" value="1"/>
</dbReference>
<dbReference type="RefSeq" id="WP_344731962.1">
    <property type="nucleotide sequence ID" value="NZ_BAAAZH010000006.1"/>
</dbReference>
<dbReference type="InterPro" id="IPR011006">
    <property type="entry name" value="CheY-like_superfamily"/>
</dbReference>
<dbReference type="SUPFAM" id="SSF52172">
    <property type="entry name" value="CheY-like"/>
    <property type="match status" value="1"/>
</dbReference>
<dbReference type="EMBL" id="BAAAZH010000006">
    <property type="protein sequence ID" value="GAA4111555.1"/>
    <property type="molecule type" value="Genomic_DNA"/>
</dbReference>
<evidence type="ECO:0000256" key="2">
    <source>
        <dbReference type="ARBA" id="ARBA00023012"/>
    </source>
</evidence>
<evidence type="ECO:0000256" key="1">
    <source>
        <dbReference type="ARBA" id="ARBA00022553"/>
    </source>
</evidence>
<dbReference type="Pfam" id="PF00072">
    <property type="entry name" value="Response_reg"/>
    <property type="match status" value="1"/>
</dbReference>
<evidence type="ECO:0000256" key="3">
    <source>
        <dbReference type="PROSITE-ProRule" id="PRU00169"/>
    </source>
</evidence>
<comment type="caution">
    <text evidence="5">The sequence shown here is derived from an EMBL/GenBank/DDBJ whole genome shotgun (WGS) entry which is preliminary data.</text>
</comment>
<organism evidence="5 6">
    <name type="scientific">Nocardioides fonticola</name>
    <dbReference type="NCBI Taxonomy" id="450363"/>
    <lineage>
        <taxon>Bacteria</taxon>
        <taxon>Bacillati</taxon>
        <taxon>Actinomycetota</taxon>
        <taxon>Actinomycetes</taxon>
        <taxon>Propionibacteriales</taxon>
        <taxon>Nocardioidaceae</taxon>
        <taxon>Nocardioides</taxon>
    </lineage>
</organism>
<accession>A0ABP7XEV4</accession>
<dbReference type="Gene3D" id="3.40.50.2300">
    <property type="match status" value="1"/>
</dbReference>
<dbReference type="InterPro" id="IPR050595">
    <property type="entry name" value="Bact_response_regulator"/>
</dbReference>
<dbReference type="CDD" id="cd17535">
    <property type="entry name" value="REC_NarL-like"/>
    <property type="match status" value="1"/>
</dbReference>
<evidence type="ECO:0000313" key="6">
    <source>
        <dbReference type="Proteomes" id="UP001501495"/>
    </source>
</evidence>
<reference evidence="6" key="1">
    <citation type="journal article" date="2019" name="Int. J. Syst. Evol. Microbiol.">
        <title>The Global Catalogue of Microorganisms (GCM) 10K type strain sequencing project: providing services to taxonomists for standard genome sequencing and annotation.</title>
        <authorList>
            <consortium name="The Broad Institute Genomics Platform"/>
            <consortium name="The Broad Institute Genome Sequencing Center for Infectious Disease"/>
            <person name="Wu L."/>
            <person name="Ma J."/>
        </authorList>
    </citation>
    <scope>NUCLEOTIDE SEQUENCE [LARGE SCALE GENOMIC DNA]</scope>
    <source>
        <strain evidence="6">JCM 16703</strain>
    </source>
</reference>
<dbReference type="InterPro" id="IPR001789">
    <property type="entry name" value="Sig_transdc_resp-reg_receiver"/>
</dbReference>
<name>A0ABP7XEV4_9ACTN</name>
<keyword evidence="2" id="KW-0902">Two-component regulatory system</keyword>
<protein>
    <recommendedName>
        <fullName evidence="4">Response regulatory domain-containing protein</fullName>
    </recommendedName>
</protein>
<evidence type="ECO:0000259" key="4">
    <source>
        <dbReference type="PROSITE" id="PS50110"/>
    </source>
</evidence>
<feature type="domain" description="Response regulatory" evidence="4">
    <location>
        <begin position="2"/>
        <end position="117"/>
    </location>
</feature>
<evidence type="ECO:0000313" key="5">
    <source>
        <dbReference type="EMBL" id="GAA4111555.1"/>
    </source>
</evidence>
<dbReference type="Proteomes" id="UP001501495">
    <property type="component" value="Unassembled WGS sequence"/>
</dbReference>
<dbReference type="PANTHER" id="PTHR44591:SF14">
    <property type="entry name" value="PROTEIN PILG"/>
    <property type="match status" value="1"/>
</dbReference>
<dbReference type="PANTHER" id="PTHR44591">
    <property type="entry name" value="STRESS RESPONSE REGULATOR PROTEIN 1"/>
    <property type="match status" value="1"/>
</dbReference>
<feature type="modified residue" description="4-aspartylphosphate" evidence="3">
    <location>
        <position position="52"/>
    </location>
</feature>
<sequence length="117" mass="12517">MSLLIVDDHDGFRSFVASMLEGERFSVCGAVEDGAAALDAIARLRPDLVLLDVQLPDLDGFEVAERVAVSWPRTAVILTSTRDAEDFGARLRQAPVAGFVPKHGLSVQALVDLVAVT</sequence>
<keyword evidence="1 3" id="KW-0597">Phosphoprotein</keyword>
<proteinExistence type="predicted"/>
<gene>
    <name evidence="5" type="ORF">GCM10022215_07380</name>
</gene>
<keyword evidence="6" id="KW-1185">Reference proteome</keyword>
<dbReference type="SMART" id="SM00448">
    <property type="entry name" value="REC"/>
    <property type="match status" value="1"/>
</dbReference>